<name>T1AK77_9ZZZZ</name>
<gene>
    <name evidence="1" type="ORF">B2A_03394</name>
</gene>
<evidence type="ECO:0000313" key="1">
    <source>
        <dbReference type="EMBL" id="EQD60996.1"/>
    </source>
</evidence>
<accession>T1AK77</accession>
<protein>
    <submittedName>
        <fullName evidence="1">Uncharacterized protein</fullName>
    </submittedName>
</protein>
<feature type="non-terminal residue" evidence="1">
    <location>
        <position position="42"/>
    </location>
</feature>
<organism evidence="1">
    <name type="scientific">mine drainage metagenome</name>
    <dbReference type="NCBI Taxonomy" id="410659"/>
    <lineage>
        <taxon>unclassified sequences</taxon>
        <taxon>metagenomes</taxon>
        <taxon>ecological metagenomes</taxon>
    </lineage>
</organism>
<reference evidence="1" key="1">
    <citation type="submission" date="2013-08" db="EMBL/GenBank/DDBJ databases">
        <authorList>
            <person name="Mendez C."/>
            <person name="Richter M."/>
            <person name="Ferrer M."/>
            <person name="Sanchez J."/>
        </authorList>
    </citation>
    <scope>NUCLEOTIDE SEQUENCE</scope>
</reference>
<comment type="caution">
    <text evidence="1">The sequence shown here is derived from an EMBL/GenBank/DDBJ whole genome shotgun (WGS) entry which is preliminary data.</text>
</comment>
<reference evidence="1" key="2">
    <citation type="journal article" date="2014" name="ISME J.">
        <title>Microbial stratification in low pH oxic and suboxic macroscopic growths along an acid mine drainage.</title>
        <authorList>
            <person name="Mendez-Garcia C."/>
            <person name="Mesa V."/>
            <person name="Sprenger R.R."/>
            <person name="Richter M."/>
            <person name="Diez M.S."/>
            <person name="Solano J."/>
            <person name="Bargiela R."/>
            <person name="Golyshina O.V."/>
            <person name="Manteca A."/>
            <person name="Ramos J.L."/>
            <person name="Gallego J.R."/>
            <person name="Llorente I."/>
            <person name="Martins Dos Santos V.A."/>
            <person name="Jensen O.N."/>
            <person name="Pelaez A.I."/>
            <person name="Sanchez J."/>
            <person name="Ferrer M."/>
        </authorList>
    </citation>
    <scope>NUCLEOTIDE SEQUENCE</scope>
</reference>
<dbReference type="EMBL" id="AUZZ01002271">
    <property type="protein sequence ID" value="EQD60996.1"/>
    <property type="molecule type" value="Genomic_DNA"/>
</dbReference>
<sequence length="42" mass="4622">MDEAQYCNRIALIDRGSIVALDTPGQLKMRSLGGQLVRIECS</sequence>
<dbReference type="AlphaFoldDB" id="T1AK77"/>
<proteinExistence type="predicted"/>